<organism evidence="3 4">
    <name type="scientific">Nonomuraea marmarensis</name>
    <dbReference type="NCBI Taxonomy" id="3351344"/>
    <lineage>
        <taxon>Bacteria</taxon>
        <taxon>Bacillati</taxon>
        <taxon>Actinomycetota</taxon>
        <taxon>Actinomycetes</taxon>
        <taxon>Streptosporangiales</taxon>
        <taxon>Streptosporangiaceae</taxon>
        <taxon>Nonomuraea</taxon>
    </lineage>
</organism>
<dbReference type="InterPro" id="IPR011010">
    <property type="entry name" value="DNA_brk_join_enz"/>
</dbReference>
<dbReference type="Pfam" id="PF00589">
    <property type="entry name" value="Phage_integrase"/>
    <property type="match status" value="1"/>
</dbReference>
<gene>
    <name evidence="3" type="ORF">ACFLIM_09700</name>
</gene>
<comment type="caution">
    <text evidence="3">The sequence shown here is derived from an EMBL/GenBank/DDBJ whole genome shotgun (WGS) entry which is preliminary data.</text>
</comment>
<dbReference type="CDD" id="cd00397">
    <property type="entry name" value="DNA_BRE_C"/>
    <property type="match status" value="1"/>
</dbReference>
<proteinExistence type="predicted"/>
<evidence type="ECO:0000259" key="2">
    <source>
        <dbReference type="PROSITE" id="PS51898"/>
    </source>
</evidence>
<sequence>MRDLREARAPLGPEELVEFETDVLAGFVLARAAAGLSDATISSDVIHIEQVRAWLGRPLWAMEPADADAYFGQVLRGAAKGTRLSRAQAIKTYFLFLELRHKIEIHQLTGHVVECPIDDMNRPRGQKDAALRIPPSAEQVTRLFAGWREDLASCRKFAPTARNYTAARLMAEVGLRVNEARSLDLTDVKWELGRFGKLHVRVGKGARGSGPRERMVPLINDAGRTLRWFVEDVWGQFGDDHTRHAAPLLPSERKNADGTAARVGTEALRTALAEATTRHLPDWSEKLTPHVLRHFCASQLYFAGMDLIAIQETLGHAWVATTMKYIHVHRTHVEEAWLAGQQRAADRLKGLIP</sequence>
<evidence type="ECO:0000256" key="1">
    <source>
        <dbReference type="ARBA" id="ARBA00023172"/>
    </source>
</evidence>
<dbReference type="InterPro" id="IPR013762">
    <property type="entry name" value="Integrase-like_cat_sf"/>
</dbReference>
<dbReference type="InterPro" id="IPR050090">
    <property type="entry name" value="Tyrosine_recombinase_XerCD"/>
</dbReference>
<dbReference type="Proteomes" id="UP001603978">
    <property type="component" value="Unassembled WGS sequence"/>
</dbReference>
<dbReference type="PANTHER" id="PTHR30349:SF81">
    <property type="entry name" value="TYROSINE RECOMBINASE XERC"/>
    <property type="match status" value="1"/>
</dbReference>
<keyword evidence="1" id="KW-0233">DNA recombination</keyword>
<evidence type="ECO:0000313" key="3">
    <source>
        <dbReference type="EMBL" id="MFG1703457.1"/>
    </source>
</evidence>
<protein>
    <submittedName>
        <fullName evidence="3">Tyrosine-type recombinase/integrase</fullName>
    </submittedName>
</protein>
<dbReference type="PROSITE" id="PS51898">
    <property type="entry name" value="TYR_RECOMBINASE"/>
    <property type="match status" value="1"/>
</dbReference>
<evidence type="ECO:0000313" key="4">
    <source>
        <dbReference type="Proteomes" id="UP001603978"/>
    </source>
</evidence>
<dbReference type="RefSeq" id="WP_393164125.1">
    <property type="nucleotide sequence ID" value="NZ_JBICRM010000005.1"/>
</dbReference>
<keyword evidence="4" id="KW-1185">Reference proteome</keyword>
<name>A0ABW7A7Y0_9ACTN</name>
<dbReference type="EMBL" id="JBICRM010000005">
    <property type="protein sequence ID" value="MFG1703457.1"/>
    <property type="molecule type" value="Genomic_DNA"/>
</dbReference>
<dbReference type="SUPFAM" id="SSF56349">
    <property type="entry name" value="DNA breaking-rejoining enzymes"/>
    <property type="match status" value="1"/>
</dbReference>
<dbReference type="InterPro" id="IPR002104">
    <property type="entry name" value="Integrase_catalytic"/>
</dbReference>
<accession>A0ABW7A7Y0</accession>
<reference evidence="3 4" key="1">
    <citation type="submission" date="2024-10" db="EMBL/GenBank/DDBJ databases">
        <authorList>
            <person name="Topkara A.R."/>
            <person name="Saygin H."/>
        </authorList>
    </citation>
    <scope>NUCLEOTIDE SEQUENCE [LARGE SCALE GENOMIC DNA]</scope>
    <source>
        <strain evidence="3 4">M3C6</strain>
    </source>
</reference>
<feature type="domain" description="Tyr recombinase" evidence="2">
    <location>
        <begin position="130"/>
        <end position="338"/>
    </location>
</feature>
<dbReference type="PANTHER" id="PTHR30349">
    <property type="entry name" value="PHAGE INTEGRASE-RELATED"/>
    <property type="match status" value="1"/>
</dbReference>
<dbReference type="Gene3D" id="1.10.443.10">
    <property type="entry name" value="Intergrase catalytic core"/>
    <property type="match status" value="1"/>
</dbReference>